<proteinExistence type="inferred from homology"/>
<feature type="signal peptide" evidence="6">
    <location>
        <begin position="1"/>
        <end position="31"/>
    </location>
</feature>
<keyword evidence="4" id="KW-0862">Zinc</keyword>
<comment type="similarity">
    <text evidence="5">Belongs to the DAPG/phloretin hydrolase family.</text>
</comment>
<protein>
    <submittedName>
        <fullName evidence="8">2,4-diacetylphloroglucinol specific hydrolase PhlG</fullName>
    </submittedName>
</protein>
<accession>A0A1U9JTE5</accession>
<dbReference type="InterPro" id="IPR041526">
    <property type="entry name" value="DAPG_hydrolase"/>
</dbReference>
<keyword evidence="3 8" id="KW-0378">Hydrolase</keyword>
<gene>
    <name evidence="8" type="primary">phlG</name>
    <name evidence="8" type="ORF">BHV28_04310</name>
</gene>
<dbReference type="Proteomes" id="UP000188912">
    <property type="component" value="Chromosome"/>
</dbReference>
<reference evidence="8 9" key="2">
    <citation type="journal article" date="2016" name="Sci. Rep.">
        <title>The genome of Rhizobiales bacteria in predatory ants reveals urease gene functions but no genes for nitrogen fixation.</title>
        <authorList>
            <person name="Neuvonen M.M."/>
            <person name="Tamarit D."/>
            <person name="Naslund K."/>
            <person name="Liebig J."/>
            <person name="Feldhaar H."/>
            <person name="Moran N.A."/>
            <person name="Guy L."/>
            <person name="Andersson S.G."/>
        </authorList>
    </citation>
    <scope>NUCLEOTIDE SEQUENCE [LARGE SCALE GENOMIC DNA]</scope>
    <source>
        <strain evidence="8 9">Hsal</strain>
    </source>
</reference>
<evidence type="ECO:0000256" key="6">
    <source>
        <dbReference type="SAM" id="SignalP"/>
    </source>
</evidence>
<evidence type="ECO:0000256" key="3">
    <source>
        <dbReference type="ARBA" id="ARBA00022801"/>
    </source>
</evidence>
<dbReference type="GO" id="GO:0016787">
    <property type="term" value="F:hydrolase activity"/>
    <property type="evidence" value="ECO:0007669"/>
    <property type="project" value="UniProtKB-KW"/>
</dbReference>
<dbReference type="KEGG" id="thd:BHV28_04310"/>
<evidence type="ECO:0000256" key="4">
    <source>
        <dbReference type="ARBA" id="ARBA00022833"/>
    </source>
</evidence>
<dbReference type="GO" id="GO:0046872">
    <property type="term" value="F:metal ion binding"/>
    <property type="evidence" value="ECO:0007669"/>
    <property type="project" value="UniProtKB-KW"/>
</dbReference>
<feature type="domain" description="DAPG hydrolase PhiG" evidence="7">
    <location>
        <begin position="107"/>
        <end position="333"/>
    </location>
</feature>
<evidence type="ECO:0000259" key="7">
    <source>
        <dbReference type="Pfam" id="PF18089"/>
    </source>
</evidence>
<dbReference type="Pfam" id="PF18089">
    <property type="entry name" value="DAPG_hydrolase"/>
    <property type="match status" value="1"/>
</dbReference>
<evidence type="ECO:0000313" key="9">
    <source>
        <dbReference type="Proteomes" id="UP000188912"/>
    </source>
</evidence>
<dbReference type="EMBL" id="CP017315">
    <property type="protein sequence ID" value="AQS41144.1"/>
    <property type="molecule type" value="Genomic_DNA"/>
</dbReference>
<evidence type="ECO:0000256" key="1">
    <source>
        <dbReference type="ARBA" id="ARBA00001947"/>
    </source>
</evidence>
<evidence type="ECO:0000256" key="2">
    <source>
        <dbReference type="ARBA" id="ARBA00022723"/>
    </source>
</evidence>
<name>A0A1U9JTE5_9HYPH</name>
<comment type="cofactor">
    <cofactor evidence="1">
        <name>Zn(2+)</name>
        <dbReference type="ChEBI" id="CHEBI:29105"/>
    </cofactor>
</comment>
<organism evidence="8 9">
    <name type="scientific">Candidatus Tokpelaia hoelldobleri</name>
    <dbReference type="NCBI Taxonomy" id="1902579"/>
    <lineage>
        <taxon>Bacteria</taxon>
        <taxon>Pseudomonadati</taxon>
        <taxon>Pseudomonadota</taxon>
        <taxon>Alphaproteobacteria</taxon>
        <taxon>Hyphomicrobiales</taxon>
        <taxon>Candidatus Tokpelaia</taxon>
    </lineage>
</organism>
<keyword evidence="6" id="KW-0732">Signal</keyword>
<sequence length="338" mass="37465">MSFNINKRDFLIKMPAVIGAATLAAPAVVNAQNYMASSSGKVGAALERELVPVTYCPVSMQKQFQSNEKAVQGKPYADFFNSDIKVPAAWANGLQHGPLPLDKTLTPGIADINKLLDASYTNAIPDSGYALLDGPCAYVQSRIEMPGVTAAMFRWWFTWHPMEKERYMLWFPQAHVDIGIQDAKRLSDTSLTYEQRLYNNPNPITEFIGASAMKMVIHFTDPVELGFDANAYKRAGFTANASGIIKPATDPNTPFIFMVHLARDTDRGLELFSRYWIGAHPQMRRFPGGADTAALVSKMGLSKDSVEQTAYDMAVHDMTEFNHLARLLPAIYAKFGRP</sequence>
<feature type="chain" id="PRO_5012730627" evidence="6">
    <location>
        <begin position="32"/>
        <end position="338"/>
    </location>
</feature>
<evidence type="ECO:0000313" key="8">
    <source>
        <dbReference type="EMBL" id="AQS41144.1"/>
    </source>
</evidence>
<evidence type="ECO:0000256" key="5">
    <source>
        <dbReference type="ARBA" id="ARBA00023459"/>
    </source>
</evidence>
<keyword evidence="2" id="KW-0479">Metal-binding</keyword>
<reference evidence="8 9" key="1">
    <citation type="journal article" date="2010" name="Science">
        <title>Genomic comparison of the ants Camponotus floridanus and Harpegnathos saltator.</title>
        <authorList>
            <person name="Bonasio R."/>
            <person name="Zhang G."/>
            <person name="Ye C."/>
            <person name="Mutti N.S."/>
            <person name="Fang X."/>
            <person name="Qin N."/>
            <person name="Donahue G."/>
            <person name="Yang P."/>
            <person name="Li Q."/>
            <person name="Li C."/>
            <person name="Zhang P."/>
            <person name="Huang Z."/>
            <person name="Berger S.L."/>
            <person name="Reinberg D."/>
            <person name="Wang J."/>
            <person name="Liebig J."/>
        </authorList>
    </citation>
    <scope>NUCLEOTIDE SEQUENCE [LARGE SCALE GENOMIC DNA]</scope>
    <source>
        <strain evidence="8 9">Hsal</strain>
    </source>
</reference>
<dbReference type="AlphaFoldDB" id="A0A1U9JTE5"/>
<keyword evidence="9" id="KW-1185">Reference proteome</keyword>